<dbReference type="SMART" id="SM00100">
    <property type="entry name" value="cNMP"/>
    <property type="match status" value="1"/>
</dbReference>
<dbReference type="InterPro" id="IPR012318">
    <property type="entry name" value="HTH_CRP"/>
</dbReference>
<evidence type="ECO:0000259" key="4">
    <source>
        <dbReference type="PROSITE" id="PS50042"/>
    </source>
</evidence>
<evidence type="ECO:0000313" key="7">
    <source>
        <dbReference type="Proteomes" id="UP001595596"/>
    </source>
</evidence>
<keyword evidence="3" id="KW-0804">Transcription</keyword>
<dbReference type="SUPFAM" id="SSF46785">
    <property type="entry name" value="Winged helix' DNA-binding domain"/>
    <property type="match status" value="1"/>
</dbReference>
<dbReference type="Gene3D" id="1.10.10.10">
    <property type="entry name" value="Winged helix-like DNA-binding domain superfamily/Winged helix DNA-binding domain"/>
    <property type="match status" value="1"/>
</dbReference>
<dbReference type="RefSeq" id="WP_289896389.1">
    <property type="nucleotide sequence ID" value="NZ_JBHRXE010000001.1"/>
</dbReference>
<protein>
    <submittedName>
        <fullName evidence="6">Crp/Fnr family transcriptional regulator</fullName>
    </submittedName>
</protein>
<feature type="domain" description="Cyclic nucleotide-binding" evidence="4">
    <location>
        <begin position="18"/>
        <end position="121"/>
    </location>
</feature>
<dbReference type="Pfam" id="PF00027">
    <property type="entry name" value="cNMP_binding"/>
    <property type="match status" value="1"/>
</dbReference>
<feature type="domain" description="HTH crp-type" evidence="5">
    <location>
        <begin position="152"/>
        <end position="226"/>
    </location>
</feature>
<dbReference type="PROSITE" id="PS50042">
    <property type="entry name" value="CNMP_BINDING_3"/>
    <property type="match status" value="1"/>
</dbReference>
<keyword evidence="7" id="KW-1185">Reference proteome</keyword>
<dbReference type="CDD" id="cd00038">
    <property type="entry name" value="CAP_ED"/>
    <property type="match status" value="1"/>
</dbReference>
<evidence type="ECO:0000313" key="6">
    <source>
        <dbReference type="EMBL" id="MFC3567924.1"/>
    </source>
</evidence>
<proteinExistence type="predicted"/>
<organism evidence="6 7">
    <name type="scientific">Paracoccus simplex</name>
    <dbReference type="NCBI Taxonomy" id="2086346"/>
    <lineage>
        <taxon>Bacteria</taxon>
        <taxon>Pseudomonadati</taxon>
        <taxon>Pseudomonadota</taxon>
        <taxon>Alphaproteobacteria</taxon>
        <taxon>Rhodobacterales</taxon>
        <taxon>Paracoccaceae</taxon>
        <taxon>Paracoccus</taxon>
    </lineage>
</organism>
<dbReference type="InterPro" id="IPR000595">
    <property type="entry name" value="cNMP-bd_dom"/>
</dbReference>
<dbReference type="Pfam" id="PF13545">
    <property type="entry name" value="HTH_Crp_2"/>
    <property type="match status" value="1"/>
</dbReference>
<dbReference type="PANTHER" id="PTHR24567">
    <property type="entry name" value="CRP FAMILY TRANSCRIPTIONAL REGULATORY PROTEIN"/>
    <property type="match status" value="1"/>
</dbReference>
<gene>
    <name evidence="6" type="ORF">ACFOMP_00450</name>
</gene>
<dbReference type="PROSITE" id="PS51063">
    <property type="entry name" value="HTH_CRP_2"/>
    <property type="match status" value="1"/>
</dbReference>
<dbReference type="Gene3D" id="2.60.120.10">
    <property type="entry name" value="Jelly Rolls"/>
    <property type="match status" value="1"/>
</dbReference>
<dbReference type="PANTHER" id="PTHR24567:SF74">
    <property type="entry name" value="HTH-TYPE TRANSCRIPTIONAL REGULATOR ARCR"/>
    <property type="match status" value="1"/>
</dbReference>
<name>A0ABV7RTC9_9RHOB</name>
<dbReference type="InterPro" id="IPR050397">
    <property type="entry name" value="Env_Response_Regulators"/>
</dbReference>
<sequence length="238" mass="25345">MRMKLSAAHRQIACQSRLLSAVPPDLRDSLLDAAHVSRQRRGQVVFHQGDAAHSIHVVADGWVKLYRIAANGSEAVVGVMTRGQSFGEPIALRRASYPVSAEASTDCQLIAIPARAVLDLLHAHPAIAISILSATFMHLQGLVEQIEQLKALSGAQRVAEFLLELCPEGEASATVVLPYDKALIAGRLGMKPESLSRAFARLRDHGVRVSQTSAAIASVSRLRDLAQADTLGALGPAG</sequence>
<keyword evidence="1" id="KW-0805">Transcription regulation</keyword>
<evidence type="ECO:0000256" key="3">
    <source>
        <dbReference type="ARBA" id="ARBA00023163"/>
    </source>
</evidence>
<evidence type="ECO:0000256" key="2">
    <source>
        <dbReference type="ARBA" id="ARBA00023125"/>
    </source>
</evidence>
<dbReference type="InterPro" id="IPR014710">
    <property type="entry name" value="RmlC-like_jellyroll"/>
</dbReference>
<dbReference type="EMBL" id="JBHRXE010000001">
    <property type="protein sequence ID" value="MFC3567924.1"/>
    <property type="molecule type" value="Genomic_DNA"/>
</dbReference>
<evidence type="ECO:0000256" key="1">
    <source>
        <dbReference type="ARBA" id="ARBA00023015"/>
    </source>
</evidence>
<reference evidence="7" key="1">
    <citation type="journal article" date="2019" name="Int. J. Syst. Evol. Microbiol.">
        <title>The Global Catalogue of Microorganisms (GCM) 10K type strain sequencing project: providing services to taxonomists for standard genome sequencing and annotation.</title>
        <authorList>
            <consortium name="The Broad Institute Genomics Platform"/>
            <consortium name="The Broad Institute Genome Sequencing Center for Infectious Disease"/>
            <person name="Wu L."/>
            <person name="Ma J."/>
        </authorList>
    </citation>
    <scope>NUCLEOTIDE SEQUENCE [LARGE SCALE GENOMIC DNA]</scope>
    <source>
        <strain evidence="7">VKM B-3226</strain>
    </source>
</reference>
<accession>A0ABV7RTC9</accession>
<dbReference type="InterPro" id="IPR036388">
    <property type="entry name" value="WH-like_DNA-bd_sf"/>
</dbReference>
<dbReference type="SUPFAM" id="SSF51206">
    <property type="entry name" value="cAMP-binding domain-like"/>
    <property type="match status" value="1"/>
</dbReference>
<dbReference type="InterPro" id="IPR036390">
    <property type="entry name" value="WH_DNA-bd_sf"/>
</dbReference>
<comment type="caution">
    <text evidence="6">The sequence shown here is derived from an EMBL/GenBank/DDBJ whole genome shotgun (WGS) entry which is preliminary data.</text>
</comment>
<evidence type="ECO:0000259" key="5">
    <source>
        <dbReference type="PROSITE" id="PS51063"/>
    </source>
</evidence>
<dbReference type="InterPro" id="IPR018490">
    <property type="entry name" value="cNMP-bd_dom_sf"/>
</dbReference>
<dbReference type="Proteomes" id="UP001595596">
    <property type="component" value="Unassembled WGS sequence"/>
</dbReference>
<keyword evidence="2" id="KW-0238">DNA-binding</keyword>